<dbReference type="InterPro" id="IPR029753">
    <property type="entry name" value="D-isomer_DH_CS"/>
</dbReference>
<evidence type="ECO:0000256" key="2">
    <source>
        <dbReference type="ARBA" id="ARBA00023002"/>
    </source>
</evidence>
<keyword evidence="9" id="KW-1185">Reference proteome</keyword>
<dbReference type="Pfam" id="PF00389">
    <property type="entry name" value="2-Hacid_dh"/>
    <property type="match status" value="1"/>
</dbReference>
<accession>A0A1H6DXQ3</accession>
<dbReference type="OrthoDB" id="117809at2"/>
<dbReference type="PROSITE" id="PS00065">
    <property type="entry name" value="D_2_HYDROXYACID_DH_1"/>
    <property type="match status" value="1"/>
</dbReference>
<dbReference type="InterPro" id="IPR036291">
    <property type="entry name" value="NAD(P)-bd_dom_sf"/>
</dbReference>
<dbReference type="InterPro" id="IPR050418">
    <property type="entry name" value="D-iso_2-hydroxyacid_DH_PdxB"/>
</dbReference>
<proteinExistence type="inferred from homology"/>
<dbReference type="GO" id="GO:0003714">
    <property type="term" value="F:transcription corepressor activity"/>
    <property type="evidence" value="ECO:0007669"/>
    <property type="project" value="InterPro"/>
</dbReference>
<organism evidence="8 9">
    <name type="scientific">Thermomonospora echinospora</name>
    <dbReference type="NCBI Taxonomy" id="1992"/>
    <lineage>
        <taxon>Bacteria</taxon>
        <taxon>Bacillati</taxon>
        <taxon>Actinomycetota</taxon>
        <taxon>Actinomycetes</taxon>
        <taxon>Streptosporangiales</taxon>
        <taxon>Thermomonosporaceae</taxon>
        <taxon>Thermomonospora</taxon>
    </lineage>
</organism>
<feature type="region of interest" description="Disordered" evidence="5">
    <location>
        <begin position="314"/>
        <end position="336"/>
    </location>
</feature>
<dbReference type="GO" id="GO:0016616">
    <property type="term" value="F:oxidoreductase activity, acting on the CH-OH group of donors, NAD or NADP as acceptor"/>
    <property type="evidence" value="ECO:0007669"/>
    <property type="project" value="InterPro"/>
</dbReference>
<dbReference type="SUPFAM" id="SSF51735">
    <property type="entry name" value="NAD(P)-binding Rossmann-fold domains"/>
    <property type="match status" value="1"/>
</dbReference>
<dbReference type="InterPro" id="IPR006140">
    <property type="entry name" value="D-isomer_DH_NAD-bd"/>
</dbReference>
<dbReference type="AlphaFoldDB" id="A0A1H6DXQ3"/>
<evidence type="ECO:0000256" key="4">
    <source>
        <dbReference type="RuleBase" id="RU003719"/>
    </source>
</evidence>
<dbReference type="CDD" id="cd05299">
    <property type="entry name" value="CtBP_dh"/>
    <property type="match status" value="1"/>
</dbReference>
<sequence>MRKPVAVYTDVVDTDPGPGVELLEQAGFTVRFARTSAPADIVTAAEDADALLLGYAKVDRSLLDALPAVRIVATQSVGYDMVDLDACRERGIWVTNVPGAATEEVASHALAMTLALLRGLPQLDRDVRAGVWDGTRHELRRLSEVTVGVVGLGRIGRRYADYVRPLVGRVVGHDPVVTTVHGVESLELDELLACSDVVSLHLPLTDATRGLLDSRRLGLMRKGASIVNVSRAGLVDHRGLLQCLEEGRVSGAALDVLPQEPPEPNDPLVEHPRVLVTPHAAYLSAASSLDYVLEQARNVAEWRVQGRPISVVLEGHPTVPGRHSRPQPALDRAKTV</sequence>
<feature type="domain" description="D-isomer specific 2-hydroxyacid dehydrogenase catalytic" evidence="6">
    <location>
        <begin position="18"/>
        <end position="312"/>
    </location>
</feature>
<protein>
    <submittedName>
        <fullName evidence="8">D-3-phosphoglycerate dehydrogenase</fullName>
    </submittedName>
</protein>
<reference evidence="9" key="1">
    <citation type="submission" date="2016-10" db="EMBL/GenBank/DDBJ databases">
        <authorList>
            <person name="Varghese N."/>
            <person name="Submissions S."/>
        </authorList>
    </citation>
    <scope>NUCLEOTIDE SEQUENCE [LARGE SCALE GENOMIC DNA]</scope>
    <source>
        <strain evidence="9">DSM 43163</strain>
    </source>
</reference>
<evidence type="ECO:0000256" key="5">
    <source>
        <dbReference type="SAM" id="MobiDB-lite"/>
    </source>
</evidence>
<evidence type="ECO:0000256" key="1">
    <source>
        <dbReference type="ARBA" id="ARBA00005854"/>
    </source>
</evidence>
<evidence type="ECO:0000256" key="3">
    <source>
        <dbReference type="ARBA" id="ARBA00023027"/>
    </source>
</evidence>
<dbReference type="InterPro" id="IPR043322">
    <property type="entry name" value="CtBP"/>
</dbReference>
<keyword evidence="3" id="KW-0520">NAD</keyword>
<dbReference type="PROSITE" id="PS00670">
    <property type="entry name" value="D_2_HYDROXYACID_DH_2"/>
    <property type="match status" value="1"/>
</dbReference>
<dbReference type="EMBL" id="FNVO01000025">
    <property type="protein sequence ID" value="SEG90130.1"/>
    <property type="molecule type" value="Genomic_DNA"/>
</dbReference>
<evidence type="ECO:0000313" key="8">
    <source>
        <dbReference type="EMBL" id="SEG90130.1"/>
    </source>
</evidence>
<dbReference type="Gene3D" id="3.40.50.720">
    <property type="entry name" value="NAD(P)-binding Rossmann-like Domain"/>
    <property type="match status" value="2"/>
</dbReference>
<dbReference type="GO" id="GO:0051287">
    <property type="term" value="F:NAD binding"/>
    <property type="evidence" value="ECO:0007669"/>
    <property type="project" value="InterPro"/>
</dbReference>
<feature type="domain" description="D-isomer specific 2-hydroxyacid dehydrogenase NAD-binding" evidence="7">
    <location>
        <begin position="110"/>
        <end position="281"/>
    </location>
</feature>
<dbReference type="InterPro" id="IPR029752">
    <property type="entry name" value="D-isomer_DH_CS1"/>
</dbReference>
<evidence type="ECO:0000259" key="6">
    <source>
        <dbReference type="Pfam" id="PF00389"/>
    </source>
</evidence>
<name>A0A1H6DXQ3_9ACTN</name>
<dbReference type="InterPro" id="IPR006139">
    <property type="entry name" value="D-isomer_2_OHA_DH_cat_dom"/>
</dbReference>
<dbReference type="Proteomes" id="UP000236723">
    <property type="component" value="Unassembled WGS sequence"/>
</dbReference>
<evidence type="ECO:0000313" key="9">
    <source>
        <dbReference type="Proteomes" id="UP000236723"/>
    </source>
</evidence>
<evidence type="ECO:0000259" key="7">
    <source>
        <dbReference type="Pfam" id="PF02826"/>
    </source>
</evidence>
<dbReference type="PANTHER" id="PTHR43761">
    <property type="entry name" value="D-ISOMER SPECIFIC 2-HYDROXYACID DEHYDROGENASE FAMILY PROTEIN (AFU_ORTHOLOGUE AFUA_1G13630)"/>
    <property type="match status" value="1"/>
</dbReference>
<dbReference type="SUPFAM" id="SSF52283">
    <property type="entry name" value="Formate/glycerate dehydrogenase catalytic domain-like"/>
    <property type="match status" value="1"/>
</dbReference>
<dbReference type="Pfam" id="PF02826">
    <property type="entry name" value="2-Hacid_dh_C"/>
    <property type="match status" value="1"/>
</dbReference>
<keyword evidence="2 4" id="KW-0560">Oxidoreductase</keyword>
<gene>
    <name evidence="8" type="ORF">SAMN04489712_12547</name>
</gene>
<comment type="similarity">
    <text evidence="1 4">Belongs to the D-isomer specific 2-hydroxyacid dehydrogenase family.</text>
</comment>
<dbReference type="PANTHER" id="PTHR43761:SF1">
    <property type="entry name" value="D-ISOMER SPECIFIC 2-HYDROXYACID DEHYDROGENASE CATALYTIC DOMAIN-CONTAINING PROTEIN-RELATED"/>
    <property type="match status" value="1"/>
</dbReference>